<dbReference type="GO" id="GO:0016740">
    <property type="term" value="F:transferase activity"/>
    <property type="evidence" value="ECO:0007669"/>
    <property type="project" value="UniProtKB-KW"/>
</dbReference>
<dbReference type="OrthoDB" id="9812495at2"/>
<accession>A0A2V4VK66</accession>
<dbReference type="InterPro" id="IPR011009">
    <property type="entry name" value="Kinase-like_dom_sf"/>
</dbReference>
<evidence type="ECO:0000313" key="5">
    <source>
        <dbReference type="Proteomes" id="UP000509327"/>
    </source>
</evidence>
<reference evidence="2 4" key="1">
    <citation type="submission" date="2018-06" db="EMBL/GenBank/DDBJ databases">
        <title>Genomic Encyclopedia of Type Strains, Phase III (KMG-III): the genomes of soil and plant-associated and newly described type strains.</title>
        <authorList>
            <person name="Whitman W."/>
        </authorList>
    </citation>
    <scope>NUCLEOTIDE SEQUENCE [LARGE SCALE GENOMIC DNA]</scope>
    <source>
        <strain evidence="2 4">CECT 7022</strain>
    </source>
</reference>
<dbReference type="RefSeq" id="WP_110896345.1">
    <property type="nucleotide sequence ID" value="NZ_CP054614.1"/>
</dbReference>
<dbReference type="Pfam" id="PF01636">
    <property type="entry name" value="APH"/>
    <property type="match status" value="1"/>
</dbReference>
<name>A0A2V4VK66_PAEBA</name>
<organism evidence="2 4">
    <name type="scientific">Paenibacillus barcinonensis</name>
    <dbReference type="NCBI Taxonomy" id="198119"/>
    <lineage>
        <taxon>Bacteria</taxon>
        <taxon>Bacillati</taxon>
        <taxon>Bacillota</taxon>
        <taxon>Bacilli</taxon>
        <taxon>Bacillales</taxon>
        <taxon>Paenibacillaceae</taxon>
        <taxon>Paenibacillus</taxon>
    </lineage>
</organism>
<keyword evidence="5" id="KW-1185">Reference proteome</keyword>
<gene>
    <name evidence="2" type="ORF">DFQ00_105148</name>
    <name evidence="3" type="ORF">HUB98_10065</name>
</gene>
<sequence length="288" mass="33293">MIQLASIHWVQLDEKIRQVMNQTYRLVPLKPGLEADVMRVEFSHQSYVLKIWNKESRPDIGRQYTLLSALTQSGIRVSRPYGWGMDQHQNQVLLTSYDGVPVTRLDRDILSQMAQTLHEIHQYPVNVTDHRDVGKAYVLRTDFVDYFFPQAAEHEDIHHIVHDLMKRAQIRQEQLIHGDYNLGNIVGMHGQYTIIDWTNGQYGDPRYDAAWSVFLISIYNGEEFGNAYQAELQAVSNNTLDEEPAFEALACLRWVLLSRGGGVPRDAQVMRRVRNIAKHNPYLHANLL</sequence>
<dbReference type="AlphaFoldDB" id="A0A2V4VK66"/>
<proteinExistence type="predicted"/>
<evidence type="ECO:0000313" key="3">
    <source>
        <dbReference type="EMBL" id="QKS56650.1"/>
    </source>
</evidence>
<dbReference type="Proteomes" id="UP000247790">
    <property type="component" value="Unassembled WGS sequence"/>
</dbReference>
<protein>
    <submittedName>
        <fullName evidence="3">Aminoglycoside phosphotransferase family protein</fullName>
    </submittedName>
    <submittedName>
        <fullName evidence="2">Phosphotransferase family enzyme</fullName>
    </submittedName>
</protein>
<feature type="domain" description="Aminoglycoside phosphotransferase" evidence="1">
    <location>
        <begin position="27"/>
        <end position="233"/>
    </location>
</feature>
<dbReference type="EMBL" id="CP054614">
    <property type="protein sequence ID" value="QKS56650.1"/>
    <property type="molecule type" value="Genomic_DNA"/>
</dbReference>
<dbReference type="SUPFAM" id="SSF56112">
    <property type="entry name" value="Protein kinase-like (PK-like)"/>
    <property type="match status" value="1"/>
</dbReference>
<dbReference type="Proteomes" id="UP000509327">
    <property type="component" value="Chromosome"/>
</dbReference>
<keyword evidence="2" id="KW-0808">Transferase</keyword>
<evidence type="ECO:0000313" key="4">
    <source>
        <dbReference type="Proteomes" id="UP000247790"/>
    </source>
</evidence>
<reference evidence="3 5" key="2">
    <citation type="submission" date="2020-06" db="EMBL/GenBank/DDBJ databases">
        <title>Complete genome of Paenibacillus barcinonensis KACC11450.</title>
        <authorList>
            <person name="Kim M."/>
            <person name="Park Y.-J."/>
            <person name="Shin J.-H."/>
        </authorList>
    </citation>
    <scope>NUCLEOTIDE SEQUENCE [LARGE SCALE GENOMIC DNA]</scope>
    <source>
        <strain evidence="3 5">KACC11450</strain>
    </source>
</reference>
<evidence type="ECO:0000259" key="1">
    <source>
        <dbReference type="Pfam" id="PF01636"/>
    </source>
</evidence>
<dbReference type="EMBL" id="QJSW01000005">
    <property type="protein sequence ID" value="PYE49644.1"/>
    <property type="molecule type" value="Genomic_DNA"/>
</dbReference>
<dbReference type="InterPro" id="IPR002575">
    <property type="entry name" value="Aminoglycoside_PTrfase"/>
</dbReference>
<evidence type="ECO:0000313" key="2">
    <source>
        <dbReference type="EMBL" id="PYE49644.1"/>
    </source>
</evidence>
<dbReference type="Gene3D" id="3.90.1200.10">
    <property type="match status" value="1"/>
</dbReference>